<evidence type="ECO:0000313" key="7">
    <source>
        <dbReference type="EMBL" id="MBT2990660.1"/>
    </source>
</evidence>
<dbReference type="AlphaFoldDB" id="A0A944MGP9"/>
<dbReference type="Gene3D" id="3.30.1450.10">
    <property type="match status" value="1"/>
</dbReference>
<accession>A0A944MGP9</accession>
<comment type="similarity">
    <text evidence="4">Belongs to the BamE family.</text>
</comment>
<keyword evidence="2 4" id="KW-0472">Membrane</keyword>
<dbReference type="GO" id="GO:0030674">
    <property type="term" value="F:protein-macromolecule adaptor activity"/>
    <property type="evidence" value="ECO:0007669"/>
    <property type="project" value="TreeGrafter"/>
</dbReference>
<sequence length="149" mass="17078">MKKILIIIFSILPLLSACSSWEDFSLVHSPDIEQGNIITPEMVALLEPGMSKRQVRFALGTPMLIDVFHQQRWDYLFAVKRRNEPMEIKRFSLYFEGDSLARFGGEIEPAEEVESSQEKKELLVSVPDYDGDFGILERLWYSLGFGGDD</sequence>
<dbReference type="InterPro" id="IPR007450">
    <property type="entry name" value="BamE_dom"/>
</dbReference>
<evidence type="ECO:0000256" key="2">
    <source>
        <dbReference type="ARBA" id="ARBA00023136"/>
    </source>
</evidence>
<keyword evidence="4" id="KW-0449">Lipoprotein</keyword>
<evidence type="ECO:0000313" key="8">
    <source>
        <dbReference type="Proteomes" id="UP000770889"/>
    </source>
</evidence>
<dbReference type="InterPro" id="IPR037873">
    <property type="entry name" value="BamE-like"/>
</dbReference>
<evidence type="ECO:0000256" key="1">
    <source>
        <dbReference type="ARBA" id="ARBA00022729"/>
    </source>
</evidence>
<dbReference type="PROSITE" id="PS51257">
    <property type="entry name" value="PROKAR_LIPOPROTEIN"/>
    <property type="match status" value="1"/>
</dbReference>
<feature type="domain" description="Outer membrane protein assembly factor BamE" evidence="6">
    <location>
        <begin position="35"/>
        <end position="103"/>
    </location>
</feature>
<dbReference type="HAMAP" id="MF_00925">
    <property type="entry name" value="OM_assembly_BamE"/>
    <property type="match status" value="1"/>
</dbReference>
<name>A0A944MGP9_9GAMM</name>
<dbReference type="Proteomes" id="UP000770889">
    <property type="component" value="Unassembled WGS sequence"/>
</dbReference>
<gene>
    <name evidence="4" type="primary">bamE</name>
    <name evidence="7" type="ORF">KME65_17020</name>
</gene>
<comment type="subcellular location">
    <subcellularLocation>
        <location evidence="4">Cell outer membrane</location>
        <topology evidence="4">Lipid-anchor</topology>
    </subcellularLocation>
</comment>
<protein>
    <recommendedName>
        <fullName evidence="4">Outer membrane protein assembly factor BamE</fullName>
    </recommendedName>
</protein>
<proteinExistence type="inferred from homology"/>
<dbReference type="PANTHER" id="PTHR37482">
    <property type="entry name" value="OUTER MEMBRANE PROTEIN ASSEMBLY FACTOR BAME"/>
    <property type="match status" value="1"/>
</dbReference>
<comment type="caution">
    <text evidence="7">The sequence shown here is derived from an EMBL/GenBank/DDBJ whole genome shotgun (WGS) entry which is preliminary data.</text>
</comment>
<organism evidence="7 8">
    <name type="scientific">Candidatus Thiodiazotropha taylori</name>
    <dbReference type="NCBI Taxonomy" id="2792791"/>
    <lineage>
        <taxon>Bacteria</taxon>
        <taxon>Pseudomonadati</taxon>
        <taxon>Pseudomonadota</taxon>
        <taxon>Gammaproteobacteria</taxon>
        <taxon>Chromatiales</taxon>
        <taxon>Sedimenticolaceae</taxon>
        <taxon>Candidatus Thiodiazotropha</taxon>
    </lineage>
</organism>
<reference evidence="7 8" key="1">
    <citation type="submission" date="2021-05" db="EMBL/GenBank/DDBJ databases">
        <title>Genetic and Functional Diversity in Clade A Lucinid endosymbionts from the Bahamas.</title>
        <authorList>
            <person name="Giani N.M."/>
            <person name="Engel A.S."/>
            <person name="Campbell B.J."/>
        </authorList>
    </citation>
    <scope>NUCLEOTIDE SEQUENCE [LARGE SCALE GENOMIC DNA]</scope>
    <source>
        <strain evidence="7">LUC16012Gg_MoonRockCtena</strain>
    </source>
</reference>
<keyword evidence="3 4" id="KW-0998">Cell outer membrane</keyword>
<dbReference type="Pfam" id="PF04355">
    <property type="entry name" value="BamE"/>
    <property type="match status" value="1"/>
</dbReference>
<evidence type="ECO:0000256" key="3">
    <source>
        <dbReference type="ARBA" id="ARBA00023237"/>
    </source>
</evidence>
<dbReference type="InterPro" id="IPR026592">
    <property type="entry name" value="BamE"/>
</dbReference>
<dbReference type="GO" id="GO:1990063">
    <property type="term" value="C:Bam protein complex"/>
    <property type="evidence" value="ECO:0007669"/>
    <property type="project" value="TreeGrafter"/>
</dbReference>
<feature type="signal peptide" evidence="5">
    <location>
        <begin position="1"/>
        <end position="19"/>
    </location>
</feature>
<keyword evidence="4" id="KW-0564">Palmitate</keyword>
<keyword evidence="1 4" id="KW-0732">Signal</keyword>
<feature type="chain" id="PRO_5037668857" description="Outer membrane protein assembly factor BamE" evidence="5">
    <location>
        <begin position="20"/>
        <end position="149"/>
    </location>
</feature>
<dbReference type="PANTHER" id="PTHR37482:SF1">
    <property type="entry name" value="OUTER MEMBRANE PROTEIN ASSEMBLY FACTOR BAME"/>
    <property type="match status" value="1"/>
</dbReference>
<dbReference type="GO" id="GO:0043165">
    <property type="term" value="P:Gram-negative-bacterium-type cell outer membrane assembly"/>
    <property type="evidence" value="ECO:0007669"/>
    <property type="project" value="UniProtKB-UniRule"/>
</dbReference>
<comment type="function">
    <text evidence="4">Part of the outer membrane protein assembly complex, which is involved in assembly and insertion of beta-barrel proteins into the outer membrane.</text>
</comment>
<comment type="subunit">
    <text evidence="4">Part of the Bam complex.</text>
</comment>
<evidence type="ECO:0000256" key="4">
    <source>
        <dbReference type="HAMAP-Rule" id="MF_00925"/>
    </source>
</evidence>
<evidence type="ECO:0000259" key="6">
    <source>
        <dbReference type="Pfam" id="PF04355"/>
    </source>
</evidence>
<dbReference type="GO" id="GO:0051205">
    <property type="term" value="P:protein insertion into membrane"/>
    <property type="evidence" value="ECO:0007669"/>
    <property type="project" value="UniProtKB-UniRule"/>
</dbReference>
<evidence type="ECO:0000256" key="5">
    <source>
        <dbReference type="SAM" id="SignalP"/>
    </source>
</evidence>
<dbReference type="EMBL" id="JAHHGM010000019">
    <property type="protein sequence ID" value="MBT2990660.1"/>
    <property type="molecule type" value="Genomic_DNA"/>
</dbReference>